<evidence type="ECO:0000313" key="3">
    <source>
        <dbReference type="EMBL" id="OPC68984.1"/>
    </source>
</evidence>
<protein>
    <recommendedName>
        <fullName evidence="2">Outer membrane protein beta-barrel domain-containing protein</fullName>
    </recommendedName>
</protein>
<dbReference type="Pfam" id="PF13568">
    <property type="entry name" value="OMP_b-brl_2"/>
    <property type="match status" value="1"/>
</dbReference>
<sequence length="238" mass="27087">MKKRLIKIFCLCLLPVGVGVSAQHKFKIGLDAGYTYTIMHANLSSLKDSKYTGRYGYGVNLSGEYRVWKTLFVSSGVSYLQKNYEFERTGAYSGWYSKYTNDFLAFPLLIGTYVFNDPHETKGVWGKLAGGMYTEYWLKRKFDGQYPVFGELNLDGSNPYTKVSGTYDFKANENQFSRIGYGLQGQAQLGYSFNKFDVYGAFNYQYGLSDITKANSDKNQKMSTRSYMLSVGATYKFD</sequence>
<evidence type="ECO:0000313" key="4">
    <source>
        <dbReference type="Proteomes" id="UP000190813"/>
    </source>
</evidence>
<evidence type="ECO:0000259" key="2">
    <source>
        <dbReference type="Pfam" id="PF13568"/>
    </source>
</evidence>
<gene>
    <name evidence="3" type="ORF">BAZ10_00120</name>
</gene>
<feature type="signal peptide" evidence="1">
    <location>
        <begin position="1"/>
        <end position="22"/>
    </location>
</feature>
<evidence type="ECO:0000256" key="1">
    <source>
        <dbReference type="SAM" id="SignalP"/>
    </source>
</evidence>
<dbReference type="InterPro" id="IPR025665">
    <property type="entry name" value="Beta-barrel_OMP_2"/>
</dbReference>
<keyword evidence="4" id="KW-1185">Reference proteome</keyword>
<organism evidence="3 4">
    <name type="scientific">Elizabethkingia occulta</name>
    <dbReference type="NCBI Taxonomy" id="1867263"/>
    <lineage>
        <taxon>Bacteria</taxon>
        <taxon>Pseudomonadati</taxon>
        <taxon>Bacteroidota</taxon>
        <taxon>Flavobacteriia</taxon>
        <taxon>Flavobacteriales</taxon>
        <taxon>Weeksellaceae</taxon>
        <taxon>Elizabethkingia</taxon>
    </lineage>
</organism>
<accession>A0A1T3MWN5</accession>
<dbReference type="RefSeq" id="WP_078770599.1">
    <property type="nucleotide sequence ID" value="NZ_CBCSBR010000038.1"/>
</dbReference>
<comment type="caution">
    <text evidence="3">The sequence shown here is derived from an EMBL/GenBank/DDBJ whole genome shotgun (WGS) entry which is preliminary data.</text>
</comment>
<feature type="domain" description="Outer membrane protein beta-barrel" evidence="2">
    <location>
        <begin position="22"/>
        <end position="212"/>
    </location>
</feature>
<dbReference type="Proteomes" id="UP000190813">
    <property type="component" value="Unassembled WGS sequence"/>
</dbReference>
<reference evidence="3 4" key="1">
    <citation type="submission" date="2016-06" db="EMBL/GenBank/DDBJ databases">
        <title>Revisiting the taxonomy of the Elizabethkingia Genus based on Whole-Genome Sequencing, Optical Mapping, and MALDI-TOF.</title>
        <authorList>
            <person name="Nicholson A.C."/>
        </authorList>
    </citation>
    <scope>NUCLEOTIDE SEQUENCE [LARGE SCALE GENOMIC DNA]</scope>
    <source>
        <strain evidence="3 4">G4070</strain>
    </source>
</reference>
<name>A0A1T3MWN5_9FLAO</name>
<keyword evidence="1" id="KW-0732">Signal</keyword>
<dbReference type="AlphaFoldDB" id="A0A1T3MWN5"/>
<proteinExistence type="predicted"/>
<feature type="chain" id="PRO_5013250426" description="Outer membrane protein beta-barrel domain-containing protein" evidence="1">
    <location>
        <begin position="23"/>
        <end position="238"/>
    </location>
</feature>
<dbReference type="EMBL" id="MAHX01000004">
    <property type="protein sequence ID" value="OPC68984.1"/>
    <property type="molecule type" value="Genomic_DNA"/>
</dbReference>